<feature type="non-terminal residue" evidence="2">
    <location>
        <position position="270"/>
    </location>
</feature>
<organism evidence="2 3">
    <name type="scientific">Trichostrongylus colubriformis</name>
    <name type="common">Black scour worm</name>
    <dbReference type="NCBI Taxonomy" id="6319"/>
    <lineage>
        <taxon>Eukaryota</taxon>
        <taxon>Metazoa</taxon>
        <taxon>Ecdysozoa</taxon>
        <taxon>Nematoda</taxon>
        <taxon>Chromadorea</taxon>
        <taxon>Rhabditida</taxon>
        <taxon>Rhabditina</taxon>
        <taxon>Rhabditomorpha</taxon>
        <taxon>Strongyloidea</taxon>
        <taxon>Trichostrongylidae</taxon>
        <taxon>Trichostrongylus</taxon>
    </lineage>
</organism>
<evidence type="ECO:0000313" key="2">
    <source>
        <dbReference type="EMBL" id="KAK5980754.1"/>
    </source>
</evidence>
<sequence>MIEQLLAEAASDKLMHPASHLGGPVHALAAQVERMGLGRHQNGRRVPNPPPQRRFRLRLTQGETQAGSGVHSDRFGASNTASTVESWGISRGNARLLELKHTARSGAMINPQDKTTSPDPVLVRDHSEPQSEAKNSQAQVAALLKRNYELSQSAFYGNSSQSLLNGSCLMPADASSSFLCPRDSHDQLLRIPFTYNCSNIMPPPGADIVPLSLNIFRPNTKRYSSSAFLCKIITVFASFSVNFFGSRSIVRTENVQTVSLEHCWMMATHH</sequence>
<name>A0AAN8FPF4_TRICO</name>
<feature type="compositionally biased region" description="Basic and acidic residues" evidence="1">
    <location>
        <begin position="122"/>
        <end position="131"/>
    </location>
</feature>
<proteinExistence type="predicted"/>
<evidence type="ECO:0000256" key="1">
    <source>
        <dbReference type="SAM" id="MobiDB-lite"/>
    </source>
</evidence>
<comment type="caution">
    <text evidence="2">The sequence shown here is derived from an EMBL/GenBank/DDBJ whole genome shotgun (WGS) entry which is preliminary data.</text>
</comment>
<protein>
    <submittedName>
        <fullName evidence="2">Uncharacterized protein</fullName>
    </submittedName>
</protein>
<dbReference type="EMBL" id="WIXE01007038">
    <property type="protein sequence ID" value="KAK5980754.1"/>
    <property type="molecule type" value="Genomic_DNA"/>
</dbReference>
<accession>A0AAN8FPF4</accession>
<reference evidence="2 3" key="1">
    <citation type="submission" date="2019-10" db="EMBL/GenBank/DDBJ databases">
        <title>Assembly and Annotation for the nematode Trichostrongylus colubriformis.</title>
        <authorList>
            <person name="Martin J."/>
        </authorList>
    </citation>
    <scope>NUCLEOTIDE SEQUENCE [LARGE SCALE GENOMIC DNA]</scope>
    <source>
        <strain evidence="2">G859</strain>
        <tissue evidence="2">Whole worm</tissue>
    </source>
</reference>
<evidence type="ECO:0000313" key="3">
    <source>
        <dbReference type="Proteomes" id="UP001331761"/>
    </source>
</evidence>
<dbReference type="AlphaFoldDB" id="A0AAN8FPF4"/>
<feature type="region of interest" description="Disordered" evidence="1">
    <location>
        <begin position="104"/>
        <end position="135"/>
    </location>
</feature>
<dbReference type="Proteomes" id="UP001331761">
    <property type="component" value="Unassembled WGS sequence"/>
</dbReference>
<keyword evidence="3" id="KW-1185">Reference proteome</keyword>
<gene>
    <name evidence="2" type="ORF">GCK32_019931</name>
</gene>